<dbReference type="Proteomes" id="UP000014760">
    <property type="component" value="Unassembled WGS sequence"/>
</dbReference>
<keyword evidence="5" id="KW-0217">Developmental protein</keyword>
<comment type="function">
    <text evidence="1">May be a regulator of keratinocyte proliferation or differentiation.</text>
</comment>
<keyword evidence="6" id="KW-0963">Cytoplasm</keyword>
<dbReference type="InterPro" id="IPR009800">
    <property type="entry name" value="HCR"/>
</dbReference>
<reference evidence="13 15" key="2">
    <citation type="journal article" date="2013" name="Nature">
        <title>Insights into bilaterian evolution from three spiralian genomes.</title>
        <authorList>
            <person name="Simakov O."/>
            <person name="Marletaz F."/>
            <person name="Cho S.J."/>
            <person name="Edsinger-Gonzales E."/>
            <person name="Havlak P."/>
            <person name="Hellsten U."/>
            <person name="Kuo D.H."/>
            <person name="Larsson T."/>
            <person name="Lv J."/>
            <person name="Arendt D."/>
            <person name="Savage R."/>
            <person name="Osoegawa K."/>
            <person name="de Jong P."/>
            <person name="Grimwood J."/>
            <person name="Chapman J.A."/>
            <person name="Shapiro H."/>
            <person name="Aerts A."/>
            <person name="Otillar R.P."/>
            <person name="Terry A.Y."/>
            <person name="Boore J.L."/>
            <person name="Grigoriev I.V."/>
            <person name="Lindberg D.R."/>
            <person name="Seaver E.C."/>
            <person name="Weisblat D.A."/>
            <person name="Putnam N.H."/>
            <person name="Rokhsar D.S."/>
        </authorList>
    </citation>
    <scope>NUCLEOTIDE SEQUENCE</scope>
    <source>
        <strain evidence="13 15">I ESC-2004</strain>
    </source>
</reference>
<dbReference type="EMBL" id="AMQN01012799">
    <property type="status" value="NOT_ANNOTATED_CDS"/>
    <property type="molecule type" value="Genomic_DNA"/>
</dbReference>
<evidence type="ECO:0000313" key="13">
    <source>
        <dbReference type="EMBL" id="ELT93411.1"/>
    </source>
</evidence>
<feature type="compositionally biased region" description="Basic and acidic residues" evidence="12">
    <location>
        <begin position="650"/>
        <end position="659"/>
    </location>
</feature>
<dbReference type="GO" id="GO:0005814">
    <property type="term" value="C:centriole"/>
    <property type="evidence" value="ECO:0007669"/>
    <property type="project" value="TreeGrafter"/>
</dbReference>
<dbReference type="OMA" id="LTCWREK"/>
<evidence type="ECO:0000256" key="4">
    <source>
        <dbReference type="ARBA" id="ARBA00016468"/>
    </source>
</evidence>
<reference evidence="15" key="1">
    <citation type="submission" date="2012-12" db="EMBL/GenBank/DDBJ databases">
        <authorList>
            <person name="Hellsten U."/>
            <person name="Grimwood J."/>
            <person name="Chapman J.A."/>
            <person name="Shapiro H."/>
            <person name="Aerts A."/>
            <person name="Otillar R.P."/>
            <person name="Terry A.Y."/>
            <person name="Boore J.L."/>
            <person name="Simakov O."/>
            <person name="Marletaz F."/>
            <person name="Cho S.-J."/>
            <person name="Edsinger-Gonzales E."/>
            <person name="Havlak P."/>
            <person name="Kuo D.-H."/>
            <person name="Larsson T."/>
            <person name="Lv J."/>
            <person name="Arendt D."/>
            <person name="Savage R."/>
            <person name="Osoegawa K."/>
            <person name="de Jong P."/>
            <person name="Lindberg D.R."/>
            <person name="Seaver E.C."/>
            <person name="Weisblat D.A."/>
            <person name="Putnam N.H."/>
            <person name="Grigoriev I.V."/>
            <person name="Rokhsar D.S."/>
        </authorList>
    </citation>
    <scope>NUCLEOTIDE SEQUENCE</scope>
    <source>
        <strain evidence="15">I ESC-2004</strain>
    </source>
</reference>
<evidence type="ECO:0000256" key="6">
    <source>
        <dbReference type="ARBA" id="ARBA00022490"/>
    </source>
</evidence>
<dbReference type="AlphaFoldDB" id="R7TPH7"/>
<keyword evidence="8 11" id="KW-0175">Coiled coil</keyword>
<evidence type="ECO:0000256" key="1">
    <source>
        <dbReference type="ARBA" id="ARBA00003936"/>
    </source>
</evidence>
<dbReference type="HOGENOM" id="CLU_355346_0_0_1"/>
<feature type="compositionally biased region" description="Low complexity" evidence="12">
    <location>
        <begin position="640"/>
        <end position="649"/>
    </location>
</feature>
<name>R7TPH7_CAPTE</name>
<evidence type="ECO:0000313" key="14">
    <source>
        <dbReference type="EnsemblMetazoa" id="CapteP228459"/>
    </source>
</evidence>
<evidence type="ECO:0000256" key="5">
    <source>
        <dbReference type="ARBA" id="ARBA00022473"/>
    </source>
</evidence>
<dbReference type="GO" id="GO:0005737">
    <property type="term" value="C:cytoplasm"/>
    <property type="evidence" value="ECO:0007669"/>
    <property type="project" value="UniProtKB-SubCell"/>
</dbReference>
<dbReference type="PANTHER" id="PTHR46822:SF1">
    <property type="entry name" value="COILED-COIL ALPHA-HELICAL ROD PROTEIN 1"/>
    <property type="match status" value="1"/>
</dbReference>
<dbReference type="PANTHER" id="PTHR46822">
    <property type="entry name" value="COILED-COIL ALPHA-HELICAL ROD PROTEIN 1"/>
    <property type="match status" value="1"/>
</dbReference>
<keyword evidence="7" id="KW-0221">Differentiation</keyword>
<dbReference type="Pfam" id="PF07111">
    <property type="entry name" value="HCR"/>
    <property type="match status" value="1"/>
</dbReference>
<dbReference type="GO" id="GO:0006611">
    <property type="term" value="P:protein export from nucleus"/>
    <property type="evidence" value="ECO:0007669"/>
    <property type="project" value="TreeGrafter"/>
</dbReference>
<evidence type="ECO:0000256" key="3">
    <source>
        <dbReference type="ARBA" id="ARBA00004496"/>
    </source>
</evidence>
<accession>R7TPH7</accession>
<evidence type="ECO:0000313" key="15">
    <source>
        <dbReference type="Proteomes" id="UP000014760"/>
    </source>
</evidence>
<evidence type="ECO:0000256" key="7">
    <source>
        <dbReference type="ARBA" id="ARBA00022782"/>
    </source>
</evidence>
<feature type="coiled-coil region" evidence="11">
    <location>
        <begin position="505"/>
        <end position="596"/>
    </location>
</feature>
<proteinExistence type="predicted"/>
<protein>
    <recommendedName>
        <fullName evidence="4">Coiled-coil alpha-helical rod protein 1</fullName>
    </recommendedName>
    <alternativeName>
        <fullName evidence="10">Alpha-helical coiled-coil rod protein</fullName>
    </alternativeName>
</protein>
<keyword evidence="15" id="KW-1185">Reference proteome</keyword>
<dbReference type="EMBL" id="KB309758">
    <property type="protein sequence ID" value="ELT93411.1"/>
    <property type="molecule type" value="Genomic_DNA"/>
</dbReference>
<dbReference type="GO" id="GO:0030154">
    <property type="term" value="P:cell differentiation"/>
    <property type="evidence" value="ECO:0007669"/>
    <property type="project" value="UniProtKB-KW"/>
</dbReference>
<evidence type="ECO:0000256" key="9">
    <source>
        <dbReference type="ARBA" id="ARBA00023242"/>
    </source>
</evidence>
<dbReference type="STRING" id="283909.R7TPH7"/>
<organism evidence="13">
    <name type="scientific">Capitella teleta</name>
    <name type="common">Polychaete worm</name>
    <dbReference type="NCBI Taxonomy" id="283909"/>
    <lineage>
        <taxon>Eukaryota</taxon>
        <taxon>Metazoa</taxon>
        <taxon>Spiralia</taxon>
        <taxon>Lophotrochozoa</taxon>
        <taxon>Annelida</taxon>
        <taxon>Polychaeta</taxon>
        <taxon>Sedentaria</taxon>
        <taxon>Scolecida</taxon>
        <taxon>Capitellidae</taxon>
        <taxon>Capitella</taxon>
    </lineage>
</organism>
<dbReference type="OrthoDB" id="193258at2759"/>
<evidence type="ECO:0000256" key="2">
    <source>
        <dbReference type="ARBA" id="ARBA00004123"/>
    </source>
</evidence>
<keyword evidence="9" id="KW-0539">Nucleus</keyword>
<comment type="subcellular location">
    <subcellularLocation>
        <location evidence="3">Cytoplasm</location>
    </subcellularLocation>
    <subcellularLocation>
        <location evidence="2">Nucleus</location>
    </subcellularLocation>
</comment>
<feature type="coiled-coil region" evidence="11">
    <location>
        <begin position="101"/>
        <end position="247"/>
    </location>
</feature>
<evidence type="ECO:0000256" key="8">
    <source>
        <dbReference type="ARBA" id="ARBA00023054"/>
    </source>
</evidence>
<gene>
    <name evidence="13" type="ORF">CAPTEDRAFT_228459</name>
</gene>
<dbReference type="EnsemblMetazoa" id="CapteT228459">
    <property type="protein sequence ID" value="CapteP228459"/>
    <property type="gene ID" value="CapteG228459"/>
</dbReference>
<feature type="region of interest" description="Disordered" evidence="12">
    <location>
        <begin position="633"/>
        <end position="659"/>
    </location>
</feature>
<evidence type="ECO:0000256" key="12">
    <source>
        <dbReference type="SAM" id="MobiDB-lite"/>
    </source>
</evidence>
<dbReference type="GO" id="GO:0005634">
    <property type="term" value="C:nucleus"/>
    <property type="evidence" value="ECO:0007669"/>
    <property type="project" value="UniProtKB-SubCell"/>
</dbReference>
<sequence length="790" mass="91710">MAANLNKPSDFKDVQLLPPSSFERCSEKSALDPWESLTKATGEVLKLRQENERLRNERILSVPVGEEIRARVEMHQSKAFTPPAPVPQPTYHQAPFHEGILNRQAAEIEQLTQKLNSTESGYQKQVAHLEHQLALKDISLGQKAAALENEVLMLRNQERELKEKFHRKDSEIELRRQEGERKLQERLDAAQYELVHQTEELRKKNAEEVNLLKSKYEGVQRELQHQLEELRKELTFKENEVEIERKSVAQLKTYLKENAEMTKSTETWMKQVEGLQDKILVLEEEKSRFNSTLDLLSVRLKSQQQVINLQEQQITEDKFVKIPNGDAQQCVLTRWRKKVYELSVKQQCSEMVYRDEVAKWNDKMWNLEERLKSAENSKQQLDLMLQDKKAELDIEKNRVTDLEKDVFHAQQVAIDLDDKEQEHLQVVMDLVKTADTLQEKFISLQTAFEQSVNKTKLHDQRLNFANGRLDLLKGQFARREALLSLERDNVDANIHEPAERDSDVVAQLQQELDHVTTERNSLNHQLQEDAEKLNMKIREIKAQTADEVVNLREQLQLLHERMDESTEKNSELHKKLEATQLENKNLSEYCAELKSTLVEKETSQDEERKIFVAQIEEDCRAVKRDLEQRLSDSKRDHAKAVVQLRQQQRQAEREKERVTTRTKLLEEEHQRQIAYLHQTLRALDQERNLLMTTIRQEGLLSKLKANRPAPVAVSFDDLELPRTSSEPLLTTLGCTTDDRVSCVSLDALSPRLTSIEDEEPLHSVIDDIKQLAAAIDVDAVESDDATDDSD</sequence>
<reference evidence="14" key="3">
    <citation type="submission" date="2015-06" db="UniProtKB">
        <authorList>
            <consortium name="EnsemblMetazoa"/>
        </authorList>
    </citation>
    <scope>IDENTIFICATION</scope>
</reference>
<evidence type="ECO:0000256" key="11">
    <source>
        <dbReference type="SAM" id="Coils"/>
    </source>
</evidence>
<evidence type="ECO:0000256" key="10">
    <source>
        <dbReference type="ARBA" id="ARBA00031932"/>
    </source>
</evidence>
<feature type="coiled-coil region" evidence="11">
    <location>
        <begin position="357"/>
        <end position="405"/>
    </location>
</feature>